<evidence type="ECO:0000256" key="7">
    <source>
        <dbReference type="ARBA" id="ARBA00022917"/>
    </source>
</evidence>
<dbReference type="PATRIC" id="fig|1698259.3.peg.823"/>
<evidence type="ECO:0000256" key="9">
    <source>
        <dbReference type="ARBA" id="ARBA00048573"/>
    </source>
</evidence>
<dbReference type="AlphaFoldDB" id="A0A133U9T5"/>
<dbReference type="PROSITE" id="PS51257">
    <property type="entry name" value="PROKAR_LIPOPROTEIN"/>
    <property type="match status" value="1"/>
</dbReference>
<dbReference type="EC" id="6.1.1.6" evidence="10"/>
<dbReference type="Gene3D" id="1.10.10.350">
    <property type="match status" value="1"/>
</dbReference>
<sequence length="526" mass="60580">MHWVDRAAEKTRRRQVSNNVIASGTSISGCLHIGAAPDVFIADAVAKVLEERGESAEAVWYTDDIDPMRRVPWPLSEDEYEKYLGMPYIDIPAPDTEHDNFVEFFKKPFLESLGEFGVDSVVCSSAEVYGEGRLADQTRIALERSEEIREILNKYRSDPLPEGWLPFDPICEECGKIATTRAYDWEDDHVYYKCEESDYVEGCGHKGVADYTKGEGKLTWRVEWPARWKMLGVTCEPFGKDHAAAGGSYDTGKLIAKRVYDYEPPVPVPYEWISLKGEPMSSSKGRVFTLSEWLEIAEPELLRYFIFRSKAKKAKDFDPSFPLLDLYKEYRQLEDVYFGKEEVSESREEQEKRIYELSQVGEAPEEYPQRVPFRLAVVLIQVARDIDYAIDILRRKGVLEEPKDWEIDMVEDRLKKAMNWVKKCAPDQAKLKILDELPEVLKERLSSNQKKCLALLAEQISKKDFEPVEIHNRVYETARDKDVEPVELFQAIYLVLLGQKSGPRVGNFLTALEDEFVVERFKEAAE</sequence>
<dbReference type="InterPro" id="IPR002904">
    <property type="entry name" value="Lys-tRNA-ligase"/>
</dbReference>
<dbReference type="GO" id="GO:0004824">
    <property type="term" value="F:lysine-tRNA ligase activity"/>
    <property type="evidence" value="ECO:0007669"/>
    <property type="project" value="UniProtKB-UniRule"/>
</dbReference>
<evidence type="ECO:0000256" key="4">
    <source>
        <dbReference type="ARBA" id="ARBA00022598"/>
    </source>
</evidence>
<dbReference type="InterPro" id="IPR020751">
    <property type="entry name" value="aa-tRNA-synth_I_codon-bd_sub2"/>
</dbReference>
<evidence type="ECO:0000256" key="8">
    <source>
        <dbReference type="ARBA" id="ARBA00023146"/>
    </source>
</evidence>
<keyword evidence="7 10" id="KW-0648">Protein biosynthesis</keyword>
<comment type="caution">
    <text evidence="10">Lacks conserved residue(s) required for the propagation of feature annotation.</text>
</comment>
<dbReference type="Proteomes" id="UP000070163">
    <property type="component" value="Unassembled WGS sequence"/>
</dbReference>
<evidence type="ECO:0000259" key="11">
    <source>
        <dbReference type="Pfam" id="PF19269"/>
    </source>
</evidence>
<dbReference type="InterPro" id="IPR008925">
    <property type="entry name" value="aa_tRNA-synth_I_cd-bd_sf"/>
</dbReference>
<keyword evidence="4 10" id="KW-0436">Ligase</keyword>
<evidence type="ECO:0000256" key="6">
    <source>
        <dbReference type="ARBA" id="ARBA00022840"/>
    </source>
</evidence>
<dbReference type="HAMAP" id="MF_00177">
    <property type="entry name" value="Lys_tRNA_synth_class1"/>
    <property type="match status" value="1"/>
</dbReference>
<evidence type="ECO:0000256" key="10">
    <source>
        <dbReference type="HAMAP-Rule" id="MF_00177"/>
    </source>
</evidence>
<keyword evidence="6 10" id="KW-0067">ATP-binding</keyword>
<dbReference type="SUPFAM" id="SSF48163">
    <property type="entry name" value="An anticodon-binding domain of class I aminoacyl-tRNA synthetases"/>
    <property type="match status" value="1"/>
</dbReference>
<name>A0A133U9T5_9EURY</name>
<dbReference type="EMBL" id="LHXJ01000031">
    <property type="protein sequence ID" value="KXA90918.1"/>
    <property type="molecule type" value="Genomic_DNA"/>
</dbReference>
<keyword evidence="5 10" id="KW-0547">Nucleotide-binding</keyword>
<evidence type="ECO:0000256" key="2">
    <source>
        <dbReference type="ARBA" id="ARBA00005594"/>
    </source>
</evidence>
<dbReference type="SUPFAM" id="SSF52374">
    <property type="entry name" value="Nucleotidylyl transferase"/>
    <property type="match status" value="1"/>
</dbReference>
<gene>
    <name evidence="10" type="primary">lysS</name>
    <name evidence="12" type="ORF">AKJ57_03155</name>
</gene>
<feature type="short sequence motif" description="'KMSKS' region" evidence="10">
    <location>
        <begin position="279"/>
        <end position="283"/>
    </location>
</feature>
<dbReference type="GO" id="GO:0005737">
    <property type="term" value="C:cytoplasm"/>
    <property type="evidence" value="ECO:0007669"/>
    <property type="project" value="UniProtKB-SubCell"/>
</dbReference>
<dbReference type="NCBIfam" id="TIGR00467">
    <property type="entry name" value="lysS_arch"/>
    <property type="match status" value="1"/>
</dbReference>
<evidence type="ECO:0000256" key="5">
    <source>
        <dbReference type="ARBA" id="ARBA00022741"/>
    </source>
</evidence>
<comment type="caution">
    <text evidence="12">The sequence shown here is derived from an EMBL/GenBank/DDBJ whole genome shotgun (WGS) entry which is preliminary data.</text>
</comment>
<dbReference type="Gene3D" id="1.10.10.770">
    <property type="match status" value="1"/>
</dbReference>
<evidence type="ECO:0000313" key="12">
    <source>
        <dbReference type="EMBL" id="KXA90918.1"/>
    </source>
</evidence>
<dbReference type="Gene3D" id="3.40.50.620">
    <property type="entry name" value="HUPs"/>
    <property type="match status" value="2"/>
</dbReference>
<dbReference type="GO" id="GO:0005524">
    <property type="term" value="F:ATP binding"/>
    <property type="evidence" value="ECO:0007669"/>
    <property type="project" value="UniProtKB-UniRule"/>
</dbReference>
<dbReference type="InterPro" id="IPR045462">
    <property type="entry name" value="aa-tRNA-synth_I_cd-bd"/>
</dbReference>
<dbReference type="Pfam" id="PF01921">
    <property type="entry name" value="tRNA-synt_1f"/>
    <property type="match status" value="1"/>
</dbReference>
<dbReference type="Gene3D" id="6.10.20.10">
    <property type="entry name" value="Lysine tRNA ligase, stem contact fold domain"/>
    <property type="match status" value="1"/>
</dbReference>
<dbReference type="InterPro" id="IPR014729">
    <property type="entry name" value="Rossmann-like_a/b/a_fold"/>
</dbReference>
<dbReference type="Pfam" id="PF19269">
    <property type="entry name" value="Anticodon_2"/>
    <property type="match status" value="1"/>
</dbReference>
<dbReference type="InterPro" id="IPR042078">
    <property type="entry name" value="Lys-tRNA-ligase_SC_fold"/>
</dbReference>
<keyword evidence="3 10" id="KW-0963">Cytoplasm</keyword>
<evidence type="ECO:0000256" key="3">
    <source>
        <dbReference type="ARBA" id="ARBA00022490"/>
    </source>
</evidence>
<keyword evidence="13" id="KW-1185">Reference proteome</keyword>
<dbReference type="PANTHER" id="PTHR37940:SF1">
    <property type="entry name" value="LYSINE--TRNA LIGASE"/>
    <property type="match status" value="1"/>
</dbReference>
<accession>A0A133U9T5</accession>
<dbReference type="GO" id="GO:0000049">
    <property type="term" value="F:tRNA binding"/>
    <property type="evidence" value="ECO:0007669"/>
    <property type="project" value="InterPro"/>
</dbReference>
<dbReference type="GO" id="GO:0006430">
    <property type="term" value="P:lysyl-tRNA aminoacylation"/>
    <property type="evidence" value="ECO:0007669"/>
    <property type="project" value="UniProtKB-UniRule"/>
</dbReference>
<comment type="catalytic activity">
    <reaction evidence="9 10">
        <text>tRNA(Lys) + L-lysine + ATP = L-lysyl-tRNA(Lys) + AMP + diphosphate</text>
        <dbReference type="Rhea" id="RHEA:20792"/>
        <dbReference type="Rhea" id="RHEA-COMP:9696"/>
        <dbReference type="Rhea" id="RHEA-COMP:9697"/>
        <dbReference type="ChEBI" id="CHEBI:30616"/>
        <dbReference type="ChEBI" id="CHEBI:32551"/>
        <dbReference type="ChEBI" id="CHEBI:33019"/>
        <dbReference type="ChEBI" id="CHEBI:78442"/>
        <dbReference type="ChEBI" id="CHEBI:78529"/>
        <dbReference type="ChEBI" id="CHEBI:456215"/>
        <dbReference type="EC" id="6.1.1.6"/>
    </reaction>
</comment>
<dbReference type="PANTHER" id="PTHR37940">
    <property type="entry name" value="LYSINE--TRNA LIGASE"/>
    <property type="match status" value="1"/>
</dbReference>
<reference evidence="12 13" key="1">
    <citation type="journal article" date="2016" name="Sci. Rep.">
        <title>Metabolic traits of an uncultured archaeal lineage -MSBL1- from brine pools of the Red Sea.</title>
        <authorList>
            <person name="Mwirichia R."/>
            <person name="Alam I."/>
            <person name="Rashid M."/>
            <person name="Vinu M."/>
            <person name="Ba-Alawi W."/>
            <person name="Anthony Kamau A."/>
            <person name="Kamanda Ngugi D."/>
            <person name="Goker M."/>
            <person name="Klenk H.P."/>
            <person name="Bajic V."/>
            <person name="Stingl U."/>
        </authorList>
    </citation>
    <scope>NUCLEOTIDE SEQUENCE [LARGE SCALE GENOMIC DNA]</scope>
    <source>
        <strain evidence="12">SCGC-AAA259A05</strain>
    </source>
</reference>
<comment type="similarity">
    <text evidence="2 10">Belongs to the class-I aminoacyl-tRNA synthetase family.</text>
</comment>
<evidence type="ECO:0000256" key="1">
    <source>
        <dbReference type="ARBA" id="ARBA00004496"/>
    </source>
</evidence>
<comment type="subcellular location">
    <subcellularLocation>
        <location evidence="1 10">Cytoplasm</location>
    </subcellularLocation>
</comment>
<keyword evidence="8 10" id="KW-0030">Aminoacyl-tRNA synthetase</keyword>
<evidence type="ECO:0000313" key="13">
    <source>
        <dbReference type="Proteomes" id="UP000070163"/>
    </source>
</evidence>
<feature type="domain" description="Aminoacyl-tRNA synthetase class I anticodon-binding" evidence="11">
    <location>
        <begin position="442"/>
        <end position="524"/>
    </location>
</feature>
<protein>
    <recommendedName>
        <fullName evidence="10">Lysine--tRNA ligase</fullName>
        <ecNumber evidence="10">6.1.1.6</ecNumber>
    </recommendedName>
    <alternativeName>
        <fullName evidence="10">Lysyl-tRNA synthetase</fullName>
        <shortName evidence="10">LysRS</shortName>
    </alternativeName>
</protein>
<proteinExistence type="inferred from homology"/>
<organism evidence="12 13">
    <name type="scientific">candidate division MSBL1 archaeon SCGC-AAA259A05</name>
    <dbReference type="NCBI Taxonomy" id="1698259"/>
    <lineage>
        <taxon>Archaea</taxon>
        <taxon>Methanobacteriati</taxon>
        <taxon>Methanobacteriota</taxon>
        <taxon>candidate division MSBL1</taxon>
    </lineage>
</organism>